<gene>
    <name evidence="2" type="ORF">AALO_G00267440</name>
</gene>
<sequence>MSRTVPHRAAFSATKRGASAQLELSAAAAGPTAPRDALRRFLLLKYIQTLLLPLGNELLLAVGALASLYTLLLLSSPHVSRKASVVLLGQLARADGLLLLRWGLGLEFGLGLGDMKLSLGCDGQATPWIVRGLLLEAHHLASLLLLSCVSLEALLVSHWAAESRHVRTAHHAGLVCTLIWTGVALQLGLQIVGCCSRDSNLEADEGSKSDMDGGLIRCFLQICATLAPLSHVLMQGLQALLWVANTWVLYKVFYRKTQKGKSCFH</sequence>
<evidence type="ECO:0000313" key="2">
    <source>
        <dbReference type="EMBL" id="KAG5263679.1"/>
    </source>
</evidence>
<proteinExistence type="predicted"/>
<dbReference type="AlphaFoldDB" id="A0AAV6FMF7"/>
<feature type="transmembrane region" description="Helical" evidence="1">
    <location>
        <begin position="172"/>
        <end position="193"/>
    </location>
</feature>
<keyword evidence="3" id="KW-1185">Reference proteome</keyword>
<protein>
    <submittedName>
        <fullName evidence="2">Uncharacterized protein</fullName>
    </submittedName>
</protein>
<keyword evidence="1" id="KW-0812">Transmembrane</keyword>
<organism evidence="2 3">
    <name type="scientific">Alosa alosa</name>
    <name type="common">allis shad</name>
    <dbReference type="NCBI Taxonomy" id="278164"/>
    <lineage>
        <taxon>Eukaryota</taxon>
        <taxon>Metazoa</taxon>
        <taxon>Chordata</taxon>
        <taxon>Craniata</taxon>
        <taxon>Vertebrata</taxon>
        <taxon>Euteleostomi</taxon>
        <taxon>Actinopterygii</taxon>
        <taxon>Neopterygii</taxon>
        <taxon>Teleostei</taxon>
        <taxon>Clupei</taxon>
        <taxon>Clupeiformes</taxon>
        <taxon>Clupeoidei</taxon>
        <taxon>Clupeidae</taxon>
        <taxon>Alosa</taxon>
    </lineage>
</organism>
<evidence type="ECO:0000256" key="1">
    <source>
        <dbReference type="SAM" id="Phobius"/>
    </source>
</evidence>
<keyword evidence="1" id="KW-1133">Transmembrane helix</keyword>
<feature type="transmembrane region" description="Helical" evidence="1">
    <location>
        <begin position="140"/>
        <end position="160"/>
    </location>
</feature>
<dbReference type="Proteomes" id="UP000823561">
    <property type="component" value="Chromosome 21"/>
</dbReference>
<feature type="transmembrane region" description="Helical" evidence="1">
    <location>
        <begin position="239"/>
        <end position="254"/>
    </location>
</feature>
<reference evidence="2" key="1">
    <citation type="submission" date="2020-10" db="EMBL/GenBank/DDBJ databases">
        <title>Chromosome-scale genome assembly of the Allis shad, Alosa alosa.</title>
        <authorList>
            <person name="Margot Z."/>
            <person name="Christophe K."/>
            <person name="Cabau C."/>
            <person name="Louis A."/>
            <person name="Berthelot C."/>
            <person name="Parey E."/>
            <person name="Roest Crollius H."/>
            <person name="Montfort J."/>
            <person name="Robinson-Rechavi M."/>
            <person name="Bucao C."/>
            <person name="Bouchez O."/>
            <person name="Gislard M."/>
            <person name="Lluch J."/>
            <person name="Milhes M."/>
            <person name="Lampietro C."/>
            <person name="Lopez Roques C."/>
            <person name="Donnadieu C."/>
            <person name="Braasch I."/>
            <person name="Desvignes T."/>
            <person name="Postlethwait J."/>
            <person name="Bobe J."/>
            <person name="Guiguen Y."/>
        </authorList>
    </citation>
    <scope>NUCLEOTIDE SEQUENCE</scope>
    <source>
        <strain evidence="2">M-15738</strain>
        <tissue evidence="2">Blood</tissue>
    </source>
</reference>
<accession>A0AAV6FMF7</accession>
<keyword evidence="1" id="KW-0472">Membrane</keyword>
<feature type="transmembrane region" description="Helical" evidence="1">
    <location>
        <begin position="50"/>
        <end position="74"/>
    </location>
</feature>
<comment type="caution">
    <text evidence="2">The sequence shown here is derived from an EMBL/GenBank/DDBJ whole genome shotgun (WGS) entry which is preliminary data.</text>
</comment>
<evidence type="ECO:0000313" key="3">
    <source>
        <dbReference type="Proteomes" id="UP000823561"/>
    </source>
</evidence>
<name>A0AAV6FMF7_9TELE</name>
<dbReference type="EMBL" id="JADWDJ010000021">
    <property type="protein sequence ID" value="KAG5263679.1"/>
    <property type="molecule type" value="Genomic_DNA"/>
</dbReference>